<proteinExistence type="predicted"/>
<feature type="transmembrane region" description="Helical" evidence="1">
    <location>
        <begin position="58"/>
        <end position="81"/>
    </location>
</feature>
<keyword evidence="1" id="KW-1133">Transmembrane helix</keyword>
<keyword evidence="1" id="KW-0812">Transmembrane</keyword>
<feature type="transmembrane region" description="Helical" evidence="1">
    <location>
        <begin position="6"/>
        <end position="26"/>
    </location>
</feature>
<protein>
    <submittedName>
        <fullName evidence="2">Uncharacterized protein</fullName>
    </submittedName>
</protein>
<organism evidence="2 3">
    <name type="scientific">Reticulomyxa filosa</name>
    <dbReference type="NCBI Taxonomy" id="46433"/>
    <lineage>
        <taxon>Eukaryota</taxon>
        <taxon>Sar</taxon>
        <taxon>Rhizaria</taxon>
        <taxon>Retaria</taxon>
        <taxon>Foraminifera</taxon>
        <taxon>Monothalamids</taxon>
        <taxon>Reticulomyxidae</taxon>
        <taxon>Reticulomyxa</taxon>
    </lineage>
</organism>
<evidence type="ECO:0000313" key="3">
    <source>
        <dbReference type="Proteomes" id="UP000023152"/>
    </source>
</evidence>
<accession>X6LN02</accession>
<name>X6LN02_RETFI</name>
<feature type="non-terminal residue" evidence="2">
    <location>
        <position position="1"/>
    </location>
</feature>
<dbReference type="Proteomes" id="UP000023152">
    <property type="component" value="Unassembled WGS sequence"/>
</dbReference>
<keyword evidence="3" id="KW-1185">Reference proteome</keyword>
<comment type="caution">
    <text evidence="2">The sequence shown here is derived from an EMBL/GenBank/DDBJ whole genome shotgun (WGS) entry which is preliminary data.</text>
</comment>
<reference evidence="2 3" key="1">
    <citation type="journal article" date="2013" name="Curr. Biol.">
        <title>The Genome of the Foraminiferan Reticulomyxa filosa.</title>
        <authorList>
            <person name="Glockner G."/>
            <person name="Hulsmann N."/>
            <person name="Schleicher M."/>
            <person name="Noegel A.A."/>
            <person name="Eichinger L."/>
            <person name="Gallinger C."/>
            <person name="Pawlowski J."/>
            <person name="Sierra R."/>
            <person name="Euteneuer U."/>
            <person name="Pillet L."/>
            <person name="Moustafa A."/>
            <person name="Platzer M."/>
            <person name="Groth M."/>
            <person name="Szafranski K."/>
            <person name="Schliwa M."/>
        </authorList>
    </citation>
    <scope>NUCLEOTIDE SEQUENCE [LARGE SCALE GENOMIC DNA]</scope>
</reference>
<sequence length="114" mass="13513">LVVFSIEFIIVFYIYSKVFFTVSFGVRIEQKWKIILFVFASNYFNGNDILSKSLNGSFFLFVIIFIKIVHYITMTVFIAFANEMIMQLLEMDKIEITLVFIEHVFVIHFELICL</sequence>
<gene>
    <name evidence="2" type="ORF">RFI_34436</name>
</gene>
<keyword evidence="1" id="KW-0472">Membrane</keyword>
<dbReference type="AlphaFoldDB" id="X6LN02"/>
<evidence type="ECO:0000313" key="2">
    <source>
        <dbReference type="EMBL" id="ETO02974.1"/>
    </source>
</evidence>
<evidence type="ECO:0000256" key="1">
    <source>
        <dbReference type="SAM" id="Phobius"/>
    </source>
</evidence>
<dbReference type="EMBL" id="ASPP01034468">
    <property type="protein sequence ID" value="ETO02974.1"/>
    <property type="molecule type" value="Genomic_DNA"/>
</dbReference>